<keyword evidence="1" id="KW-1133">Transmembrane helix</keyword>
<evidence type="ECO:0000313" key="3">
    <source>
        <dbReference type="Proteomes" id="UP001632038"/>
    </source>
</evidence>
<dbReference type="EMBL" id="JAVIJP010000005">
    <property type="protein sequence ID" value="KAL3653684.1"/>
    <property type="molecule type" value="Genomic_DNA"/>
</dbReference>
<reference evidence="3" key="1">
    <citation type="journal article" date="2024" name="IScience">
        <title>Strigolactones Initiate the Formation of Haustorium-like Structures in Castilleja.</title>
        <authorList>
            <person name="Buerger M."/>
            <person name="Peterson D."/>
            <person name="Chory J."/>
        </authorList>
    </citation>
    <scope>NUCLEOTIDE SEQUENCE [LARGE SCALE GENOMIC DNA]</scope>
</reference>
<name>A0ABD3EHE9_9LAMI</name>
<keyword evidence="1" id="KW-0812">Transmembrane</keyword>
<gene>
    <name evidence="2" type="ORF">CASFOL_003365</name>
</gene>
<evidence type="ECO:0008006" key="4">
    <source>
        <dbReference type="Google" id="ProtNLM"/>
    </source>
</evidence>
<evidence type="ECO:0000256" key="1">
    <source>
        <dbReference type="SAM" id="Phobius"/>
    </source>
</evidence>
<keyword evidence="1" id="KW-0472">Membrane</keyword>
<comment type="caution">
    <text evidence="2">The sequence shown here is derived from an EMBL/GenBank/DDBJ whole genome shotgun (WGS) entry which is preliminary data.</text>
</comment>
<dbReference type="AlphaFoldDB" id="A0ABD3EHE9"/>
<proteinExistence type="predicted"/>
<organism evidence="2 3">
    <name type="scientific">Castilleja foliolosa</name>
    <dbReference type="NCBI Taxonomy" id="1961234"/>
    <lineage>
        <taxon>Eukaryota</taxon>
        <taxon>Viridiplantae</taxon>
        <taxon>Streptophyta</taxon>
        <taxon>Embryophyta</taxon>
        <taxon>Tracheophyta</taxon>
        <taxon>Spermatophyta</taxon>
        <taxon>Magnoliopsida</taxon>
        <taxon>eudicotyledons</taxon>
        <taxon>Gunneridae</taxon>
        <taxon>Pentapetalae</taxon>
        <taxon>asterids</taxon>
        <taxon>lamiids</taxon>
        <taxon>Lamiales</taxon>
        <taxon>Orobanchaceae</taxon>
        <taxon>Pedicularideae</taxon>
        <taxon>Castillejinae</taxon>
        <taxon>Castilleja</taxon>
    </lineage>
</organism>
<keyword evidence="3" id="KW-1185">Reference proteome</keyword>
<dbReference type="Proteomes" id="UP001632038">
    <property type="component" value="Unassembled WGS sequence"/>
</dbReference>
<feature type="transmembrane region" description="Helical" evidence="1">
    <location>
        <begin position="62"/>
        <end position="81"/>
    </location>
</feature>
<protein>
    <recommendedName>
        <fullName evidence="4">H(+)-exporting diphosphatase</fullName>
    </recommendedName>
</protein>
<accession>A0ABD3EHE9</accession>
<sequence length="84" mass="8336">MVDHIEGELQLPKGKSVIPSIYPMLAGAGTALDSIGSSIGQLSRALFIGGGGLWKGAAADGGATLAVTAFAGLSLAAAVFYTTR</sequence>
<evidence type="ECO:0000313" key="2">
    <source>
        <dbReference type="EMBL" id="KAL3653684.1"/>
    </source>
</evidence>